<feature type="compositionally biased region" description="Gly residues" evidence="8">
    <location>
        <begin position="317"/>
        <end position="355"/>
    </location>
</feature>
<evidence type="ECO:0000256" key="7">
    <source>
        <dbReference type="ARBA" id="ARBA00023136"/>
    </source>
</evidence>
<evidence type="ECO:0000256" key="9">
    <source>
        <dbReference type="SAM" id="Phobius"/>
    </source>
</evidence>
<feature type="transmembrane region" description="Helical" evidence="9">
    <location>
        <begin position="433"/>
        <end position="454"/>
    </location>
</feature>
<keyword evidence="13" id="KW-1185">Reference proteome</keyword>
<feature type="transmembrane region" description="Helical" evidence="9">
    <location>
        <begin position="162"/>
        <end position="179"/>
    </location>
</feature>
<evidence type="ECO:0000256" key="5">
    <source>
        <dbReference type="ARBA" id="ARBA00022692"/>
    </source>
</evidence>
<feature type="transmembrane region" description="Helical" evidence="9">
    <location>
        <begin position="466"/>
        <end position="483"/>
    </location>
</feature>
<feature type="transmembrane region" description="Helical" evidence="9">
    <location>
        <begin position="139"/>
        <end position="155"/>
    </location>
</feature>
<dbReference type="RefSeq" id="WP_036063047.1">
    <property type="nucleotide sequence ID" value="NZ_CP011102.1"/>
</dbReference>
<feature type="compositionally biased region" description="Polar residues" evidence="8">
    <location>
        <begin position="279"/>
        <end position="294"/>
    </location>
</feature>
<keyword evidence="3 12" id="KW-0328">Glycosyltransferase</keyword>
<keyword evidence="4 12" id="KW-0808">Transferase</keyword>
<dbReference type="KEGG" id="lwi:UE46_06135"/>
<dbReference type="InterPro" id="IPR056785">
    <property type="entry name" value="YkcA/B-like_C"/>
</dbReference>
<evidence type="ECO:0000256" key="1">
    <source>
        <dbReference type="ARBA" id="ARBA00004651"/>
    </source>
</evidence>
<feature type="compositionally biased region" description="Low complexity" evidence="8">
    <location>
        <begin position="295"/>
        <end position="316"/>
    </location>
</feature>
<dbReference type="GO" id="GO:0016763">
    <property type="term" value="F:pentosyltransferase activity"/>
    <property type="evidence" value="ECO:0007669"/>
    <property type="project" value="TreeGrafter"/>
</dbReference>
<feature type="region of interest" description="Disordered" evidence="8">
    <location>
        <begin position="661"/>
        <end position="709"/>
    </location>
</feature>
<sequence length="709" mass="75028">MEMVKQRRLDWYLIGIAVLAAFLNFWGVWNDDTVNPYYTAAVTSMTENWSNFFYGALDPSGFVTVDKPPVALWLQTISALIFGIHGWSVILPQALAGVGSVLLLYFLVKPTFGKWAGRIAALVMATTPIAVAVSRTNNVDSILVFVLLLGAWALFKAVRKGKIGFLLLAFVLIGVGFNVKMLQAYMVVPAFLLFYLIAAKLNWKKKMLHLVIALVMMLGVSVSWAVVVDSTSADSRPYVGSSQTNSVLELAFGYNGMERLLGQETGTNSGGAGQGDGMPSSSNNNNIAPDTSTESSQNGQSNSGQPPTPPSGSSSSDGGGMGGTPPSGNGGGGPGGQNGGGPQGGGSKMTGGTGMFGTGTAGPLRLFQTALGDQISWLLPMALFGMAAIFIANWSRKRRFFQWNTAQKEMAFWAAWLIPVAGFFSIANFFHHYYLIMLAPAIAALTGAGFMALLHLFRKNKGVPGYLLPTAVIATTALQMFFIAQYSMLWMGVVGIIGLGLGTILFVIKRKQPSFTSWIAIASLIALLLAPTYWALTPMIYGGNSALPESGPQLKTSSGGGFADATVNEKLIAYLEKNSSGTEFLFGTTDASTAAPYIIKTGESVMALGGFNGTDPILTVKELKQMIKDGKIKYFYLPSNNKGSSSDVVTWIKKNGTEVDSSEWSSETTSTADATTSATTSENMQGGGGMQGGAGGQSGGTLYKLTGED</sequence>
<feature type="transmembrane region" description="Helical" evidence="9">
    <location>
        <begin position="77"/>
        <end position="108"/>
    </location>
</feature>
<feature type="transmembrane region" description="Helical" evidence="9">
    <location>
        <begin position="185"/>
        <end position="203"/>
    </location>
</feature>
<name>A0A1S7FT79_9LIST</name>
<feature type="transmembrane region" description="Helical" evidence="9">
    <location>
        <begin position="210"/>
        <end position="228"/>
    </location>
</feature>
<feature type="transmembrane region" description="Helical" evidence="9">
    <location>
        <begin position="115"/>
        <end position="133"/>
    </location>
</feature>
<dbReference type="Pfam" id="PF24878">
    <property type="entry name" value="YkcB_C"/>
    <property type="match status" value="1"/>
</dbReference>
<feature type="domain" description="Glycosyltransferase RgtA/B/C/D-like" evidence="10">
    <location>
        <begin position="66"/>
        <end position="224"/>
    </location>
</feature>
<dbReference type="Pfam" id="PF13231">
    <property type="entry name" value="PMT_2"/>
    <property type="match status" value="1"/>
</dbReference>
<feature type="transmembrane region" description="Helical" evidence="9">
    <location>
        <begin position="489"/>
        <end position="508"/>
    </location>
</feature>
<evidence type="ECO:0000259" key="11">
    <source>
        <dbReference type="Pfam" id="PF24878"/>
    </source>
</evidence>
<feature type="compositionally biased region" description="Low complexity" evidence="8">
    <location>
        <begin position="662"/>
        <end position="682"/>
    </location>
</feature>
<comment type="subcellular location">
    <subcellularLocation>
        <location evidence="1">Cell membrane</location>
        <topology evidence="1">Multi-pass membrane protein</topology>
    </subcellularLocation>
</comment>
<evidence type="ECO:0000259" key="10">
    <source>
        <dbReference type="Pfam" id="PF13231"/>
    </source>
</evidence>
<dbReference type="InterPro" id="IPR050297">
    <property type="entry name" value="LipidA_mod_glycosyltrf_83"/>
</dbReference>
<feature type="compositionally biased region" description="Gly residues" evidence="8">
    <location>
        <begin position="685"/>
        <end position="699"/>
    </location>
</feature>
<feature type="transmembrane region" description="Helical" evidence="9">
    <location>
        <begin position="410"/>
        <end position="427"/>
    </location>
</feature>
<dbReference type="GO" id="GO:0010041">
    <property type="term" value="P:response to iron(III) ion"/>
    <property type="evidence" value="ECO:0007669"/>
    <property type="project" value="TreeGrafter"/>
</dbReference>
<gene>
    <name evidence="12" type="ORF">UE46_06135</name>
</gene>
<dbReference type="PANTHER" id="PTHR33908">
    <property type="entry name" value="MANNOSYLTRANSFERASE YKCB-RELATED"/>
    <property type="match status" value="1"/>
</dbReference>
<evidence type="ECO:0000256" key="3">
    <source>
        <dbReference type="ARBA" id="ARBA00022676"/>
    </source>
</evidence>
<evidence type="ECO:0000256" key="8">
    <source>
        <dbReference type="SAM" id="MobiDB-lite"/>
    </source>
</evidence>
<dbReference type="GO" id="GO:0009103">
    <property type="term" value="P:lipopolysaccharide biosynthetic process"/>
    <property type="evidence" value="ECO:0007669"/>
    <property type="project" value="UniProtKB-ARBA"/>
</dbReference>
<evidence type="ECO:0000256" key="2">
    <source>
        <dbReference type="ARBA" id="ARBA00022475"/>
    </source>
</evidence>
<feature type="region of interest" description="Disordered" evidence="8">
    <location>
        <begin position="262"/>
        <end position="355"/>
    </location>
</feature>
<feature type="transmembrane region" description="Helical" evidence="9">
    <location>
        <begin position="375"/>
        <end position="394"/>
    </location>
</feature>
<accession>A0A1S7FT79</accession>
<keyword evidence="2" id="KW-1003">Cell membrane</keyword>
<feature type="transmembrane region" description="Helical" evidence="9">
    <location>
        <begin position="515"/>
        <end position="536"/>
    </location>
</feature>
<keyword evidence="7 9" id="KW-0472">Membrane</keyword>
<keyword evidence="6 9" id="KW-1133">Transmembrane helix</keyword>
<reference evidence="13" key="1">
    <citation type="submission" date="2015-03" db="EMBL/GenBank/DDBJ databases">
        <authorList>
            <person name="Ferrari E."/>
            <person name="Walter M.C."/>
            <person name="Huptas C."/>
            <person name="Scherer S."/>
            <person name="Mueller-Herbst S."/>
        </authorList>
    </citation>
    <scope>NUCLEOTIDE SEQUENCE [LARGE SCALE GENOMIC DNA]</scope>
    <source>
        <strain evidence="13">LWP01</strain>
    </source>
</reference>
<keyword evidence="5 9" id="KW-0812">Transmembrane</keyword>
<evidence type="ECO:0000256" key="6">
    <source>
        <dbReference type="ARBA" id="ARBA00022989"/>
    </source>
</evidence>
<evidence type="ECO:0000313" key="13">
    <source>
        <dbReference type="Proteomes" id="UP000223060"/>
    </source>
</evidence>
<dbReference type="Proteomes" id="UP000223060">
    <property type="component" value="Chromosome"/>
</dbReference>
<proteinExistence type="predicted"/>
<feature type="transmembrane region" description="Helical" evidence="9">
    <location>
        <begin position="12"/>
        <end position="29"/>
    </location>
</feature>
<dbReference type="PANTHER" id="PTHR33908:SF3">
    <property type="entry name" value="UNDECAPRENYL PHOSPHATE-ALPHA-4-AMINO-4-DEOXY-L-ARABINOSE ARABINOSYL TRANSFERASE"/>
    <property type="match status" value="1"/>
</dbReference>
<dbReference type="GO" id="GO:0005886">
    <property type="term" value="C:plasma membrane"/>
    <property type="evidence" value="ECO:0007669"/>
    <property type="project" value="UniProtKB-SubCell"/>
</dbReference>
<protein>
    <submittedName>
        <fullName evidence="12">Mannosyltransferase</fullName>
    </submittedName>
</protein>
<feature type="domain" description="Putative mannosyltransferase YkcA/B-like C-terminal" evidence="11">
    <location>
        <begin position="571"/>
        <end position="655"/>
    </location>
</feature>
<organism evidence="12 13">
    <name type="scientific">Listeria weihenstephanensis</name>
    <dbReference type="NCBI Taxonomy" id="1006155"/>
    <lineage>
        <taxon>Bacteria</taxon>
        <taxon>Bacillati</taxon>
        <taxon>Bacillota</taxon>
        <taxon>Bacilli</taxon>
        <taxon>Bacillales</taxon>
        <taxon>Listeriaceae</taxon>
        <taxon>Listeria</taxon>
    </lineage>
</organism>
<dbReference type="EMBL" id="CP011102">
    <property type="protein sequence ID" value="AQY50651.1"/>
    <property type="molecule type" value="Genomic_DNA"/>
</dbReference>
<evidence type="ECO:0000313" key="12">
    <source>
        <dbReference type="EMBL" id="AQY50651.1"/>
    </source>
</evidence>
<evidence type="ECO:0000256" key="4">
    <source>
        <dbReference type="ARBA" id="ARBA00022679"/>
    </source>
</evidence>
<dbReference type="InterPro" id="IPR038731">
    <property type="entry name" value="RgtA/B/C-like"/>
</dbReference>
<dbReference type="AlphaFoldDB" id="A0A1S7FT79"/>